<evidence type="ECO:0000313" key="2">
    <source>
        <dbReference type="EMBL" id="CAG5086827.1"/>
    </source>
</evidence>
<dbReference type="EMBL" id="OU015568">
    <property type="protein sequence ID" value="CAG5086827.1"/>
    <property type="molecule type" value="Genomic_DNA"/>
</dbReference>
<reference evidence="2 3" key="1">
    <citation type="submission" date="2021-04" db="EMBL/GenBank/DDBJ databases">
        <authorList>
            <person name="Bliznina A."/>
        </authorList>
    </citation>
    <scope>NUCLEOTIDE SEQUENCE [LARGE SCALE GENOMIC DNA]</scope>
</reference>
<protein>
    <submittedName>
        <fullName evidence="2">Oidioi.mRNA.OKI2018_I69.PAR.g11371.t1.cds</fullName>
    </submittedName>
</protein>
<accession>A0ABN7S1N3</accession>
<keyword evidence="1" id="KW-1133">Transmembrane helix</keyword>
<organism evidence="2 3">
    <name type="scientific">Oikopleura dioica</name>
    <name type="common">Tunicate</name>
    <dbReference type="NCBI Taxonomy" id="34765"/>
    <lineage>
        <taxon>Eukaryota</taxon>
        <taxon>Metazoa</taxon>
        <taxon>Chordata</taxon>
        <taxon>Tunicata</taxon>
        <taxon>Appendicularia</taxon>
        <taxon>Copelata</taxon>
        <taxon>Oikopleuridae</taxon>
        <taxon>Oikopleura</taxon>
    </lineage>
</organism>
<name>A0ABN7S1N3_OIKDI</name>
<feature type="transmembrane region" description="Helical" evidence="1">
    <location>
        <begin position="70"/>
        <end position="88"/>
    </location>
</feature>
<evidence type="ECO:0000256" key="1">
    <source>
        <dbReference type="SAM" id="Phobius"/>
    </source>
</evidence>
<dbReference type="Proteomes" id="UP001158576">
    <property type="component" value="Chromosome PAR"/>
</dbReference>
<keyword evidence="1" id="KW-0472">Membrane</keyword>
<sequence length="145" mass="17326">MNRIRSGKQFLGFRRNHQYPSFAQIEIESQNKINEVRSKFSTEKSLYEEMSDSLKPDDSILLSGNDYRRIVLNTTHVFFFLMVVTIIFKEMTEPGGYWHHSESLRWIPFMQRQFECDEIIDKGLVENLKLKIRHFDDGVFDKKKL</sequence>
<gene>
    <name evidence="2" type="ORF">OKIOD_LOCUS2929</name>
</gene>
<keyword evidence="1" id="KW-0812">Transmembrane</keyword>
<evidence type="ECO:0000313" key="3">
    <source>
        <dbReference type="Proteomes" id="UP001158576"/>
    </source>
</evidence>
<proteinExistence type="predicted"/>
<keyword evidence="3" id="KW-1185">Reference proteome</keyword>